<dbReference type="Proteomes" id="UP000596661">
    <property type="component" value="Chromosome 6"/>
</dbReference>
<organism evidence="2 3">
    <name type="scientific">Cannabis sativa</name>
    <name type="common">Hemp</name>
    <name type="synonym">Marijuana</name>
    <dbReference type="NCBI Taxonomy" id="3483"/>
    <lineage>
        <taxon>Eukaryota</taxon>
        <taxon>Viridiplantae</taxon>
        <taxon>Streptophyta</taxon>
        <taxon>Embryophyta</taxon>
        <taxon>Tracheophyta</taxon>
        <taxon>Spermatophyta</taxon>
        <taxon>Magnoliopsida</taxon>
        <taxon>eudicotyledons</taxon>
        <taxon>Gunneridae</taxon>
        <taxon>Pentapetalae</taxon>
        <taxon>rosids</taxon>
        <taxon>fabids</taxon>
        <taxon>Rosales</taxon>
        <taxon>Cannabaceae</taxon>
        <taxon>Cannabis</taxon>
    </lineage>
</organism>
<dbReference type="InterPro" id="IPR036242">
    <property type="entry name" value="Agglutinin_dom_sf"/>
</dbReference>
<dbReference type="SUPFAM" id="SSF50382">
    <property type="entry name" value="Agglutinin"/>
    <property type="match status" value="1"/>
</dbReference>
<proteinExistence type="predicted"/>
<feature type="domain" description="Agglutinin" evidence="1">
    <location>
        <begin position="31"/>
        <end position="100"/>
    </location>
</feature>
<dbReference type="EMBL" id="UZAU01000554">
    <property type="status" value="NOT_ANNOTATED_CDS"/>
    <property type="molecule type" value="Genomic_DNA"/>
</dbReference>
<reference evidence="2" key="1">
    <citation type="submission" date="2018-11" db="EMBL/GenBank/DDBJ databases">
        <authorList>
            <person name="Grassa J C."/>
        </authorList>
    </citation>
    <scope>NUCLEOTIDE SEQUENCE [LARGE SCALE GENOMIC DNA]</scope>
</reference>
<dbReference type="Gramene" id="evm.model.06.156">
    <property type="protein sequence ID" value="cds.evm.model.06.156"/>
    <property type="gene ID" value="evm.TU.06.156"/>
</dbReference>
<dbReference type="Pfam" id="PF07468">
    <property type="entry name" value="Agglutinin"/>
    <property type="match status" value="1"/>
</dbReference>
<dbReference type="Gene3D" id="2.80.10.50">
    <property type="match status" value="1"/>
</dbReference>
<reference evidence="2" key="2">
    <citation type="submission" date="2021-03" db="UniProtKB">
        <authorList>
            <consortium name="EnsemblPlants"/>
        </authorList>
    </citation>
    <scope>IDENTIFICATION</scope>
</reference>
<evidence type="ECO:0000313" key="3">
    <source>
        <dbReference type="Proteomes" id="UP000596661"/>
    </source>
</evidence>
<evidence type="ECO:0000259" key="1">
    <source>
        <dbReference type="Pfam" id="PF07468"/>
    </source>
</evidence>
<dbReference type="AlphaFoldDB" id="A0A803PV12"/>
<keyword evidence="3" id="KW-1185">Reference proteome</keyword>
<dbReference type="EnsemblPlants" id="evm.model.06.156">
    <property type="protein sequence ID" value="cds.evm.model.06.156"/>
    <property type="gene ID" value="evm.TU.06.156"/>
</dbReference>
<sequence>MADMSSKQVVVESSCPCPESEVVSFRHYNNKDHTYKYLVPGTINQLPYLEFIGAENNDRRILFEIKKLHDDIVTIKSRFANALWYRNSGDWIIPNGSDEQALDRQFCILNASGEGEGPKYVRISSVGADNKFLTCKSPEEGKPECLIASMDSENGGDIPAATAEDVELAVATAFLETRAHNGLKHLGMFVPSTYVLLLLRLLPKEPKPHQA</sequence>
<protein>
    <recommendedName>
        <fullName evidence="1">Agglutinin domain-containing protein</fullName>
    </recommendedName>
</protein>
<dbReference type="InterPro" id="IPR008998">
    <property type="entry name" value="Agglutinin"/>
</dbReference>
<accession>A0A803PV12</accession>
<evidence type="ECO:0000313" key="2">
    <source>
        <dbReference type="EnsemblPlants" id="cds.evm.model.06.156"/>
    </source>
</evidence>
<name>A0A803PV12_CANSA</name>